<gene>
    <name evidence="1" type="ORF">KQI89_02335</name>
</gene>
<proteinExistence type="predicted"/>
<sequence>MMDKARTECCEGKINPKFEQLAKDFNFKIVPCVRARPNTKAKVESPMRVIDEIMSYNGVLKDVEELYEKMSLITNVLSKFLLY</sequence>
<keyword evidence="2" id="KW-1185">Reference proteome</keyword>
<comment type="caution">
    <text evidence="1">The sequence shown here is derived from an EMBL/GenBank/DDBJ whole genome shotgun (WGS) entry which is preliminary data.</text>
</comment>
<evidence type="ECO:0000313" key="1">
    <source>
        <dbReference type="EMBL" id="MBU5590592.1"/>
    </source>
</evidence>
<dbReference type="EMBL" id="JAHLQL010000001">
    <property type="protein sequence ID" value="MBU5590592.1"/>
    <property type="molecule type" value="Genomic_DNA"/>
</dbReference>
<protein>
    <submittedName>
        <fullName evidence="1">Uncharacterized protein</fullName>
    </submittedName>
</protein>
<dbReference type="Proteomes" id="UP000736583">
    <property type="component" value="Unassembled WGS sequence"/>
</dbReference>
<organism evidence="1 2">
    <name type="scientific">Clostridium simiarum</name>
    <dbReference type="NCBI Taxonomy" id="2841506"/>
    <lineage>
        <taxon>Bacteria</taxon>
        <taxon>Bacillati</taxon>
        <taxon>Bacillota</taxon>
        <taxon>Clostridia</taxon>
        <taxon>Eubacteriales</taxon>
        <taxon>Clostridiaceae</taxon>
        <taxon>Clostridium</taxon>
    </lineage>
</organism>
<reference evidence="1 2" key="1">
    <citation type="submission" date="2021-06" db="EMBL/GenBank/DDBJ databases">
        <authorList>
            <person name="Sun Q."/>
            <person name="Li D."/>
        </authorList>
    </citation>
    <scope>NUCLEOTIDE SEQUENCE [LARGE SCALE GENOMIC DNA]</scope>
    <source>
        <strain evidence="1 2">MSJ-4</strain>
    </source>
</reference>
<accession>A0ABS6EWJ0</accession>
<evidence type="ECO:0000313" key="2">
    <source>
        <dbReference type="Proteomes" id="UP000736583"/>
    </source>
</evidence>
<name>A0ABS6EWJ0_9CLOT</name>